<evidence type="ECO:0000313" key="1">
    <source>
        <dbReference type="EMBL" id="KAA6315343.1"/>
    </source>
</evidence>
<organism evidence="1">
    <name type="scientific">termite gut metagenome</name>
    <dbReference type="NCBI Taxonomy" id="433724"/>
    <lineage>
        <taxon>unclassified sequences</taxon>
        <taxon>metagenomes</taxon>
        <taxon>organismal metagenomes</taxon>
    </lineage>
</organism>
<feature type="non-terminal residue" evidence="1">
    <location>
        <position position="43"/>
    </location>
</feature>
<dbReference type="EMBL" id="SNRY01005286">
    <property type="protein sequence ID" value="KAA6315343.1"/>
    <property type="molecule type" value="Genomic_DNA"/>
</dbReference>
<sequence>MMNKPCEIRVVKCFIRYQIYGAMKDFLEGIHCMEVIIGVITKV</sequence>
<accession>A0A5J4Q3W0</accession>
<gene>
    <name evidence="1" type="ORF">EZS27_034184</name>
</gene>
<reference evidence="1" key="1">
    <citation type="submission" date="2019-03" db="EMBL/GenBank/DDBJ databases">
        <title>Single cell metagenomics reveals metabolic interactions within the superorganism composed of flagellate Streblomastix strix and complex community of Bacteroidetes bacteria on its surface.</title>
        <authorList>
            <person name="Treitli S.C."/>
            <person name="Kolisko M."/>
            <person name="Husnik F."/>
            <person name="Keeling P."/>
            <person name="Hampl V."/>
        </authorList>
    </citation>
    <scope>NUCLEOTIDE SEQUENCE</scope>
    <source>
        <strain evidence="1">STM</strain>
    </source>
</reference>
<proteinExistence type="predicted"/>
<comment type="caution">
    <text evidence="1">The sequence shown here is derived from an EMBL/GenBank/DDBJ whole genome shotgun (WGS) entry which is preliminary data.</text>
</comment>
<dbReference type="AlphaFoldDB" id="A0A5J4Q3W0"/>
<protein>
    <submittedName>
        <fullName evidence="1">Uncharacterized protein</fullName>
    </submittedName>
</protein>
<name>A0A5J4Q3W0_9ZZZZ</name>